<dbReference type="PRINTS" id="PR00344">
    <property type="entry name" value="BCTRLSENSOR"/>
</dbReference>
<evidence type="ECO:0000256" key="4">
    <source>
        <dbReference type="PROSITE-ProRule" id="PRU00169"/>
    </source>
</evidence>
<dbReference type="Pfam" id="PF00512">
    <property type="entry name" value="HisKA"/>
    <property type="match status" value="1"/>
</dbReference>
<dbReference type="Pfam" id="PF02518">
    <property type="entry name" value="HATPase_c"/>
    <property type="match status" value="1"/>
</dbReference>
<dbReference type="PROSITE" id="PS50110">
    <property type="entry name" value="RESPONSE_REGULATORY"/>
    <property type="match status" value="1"/>
</dbReference>
<dbReference type="Gene3D" id="3.40.50.2300">
    <property type="match status" value="1"/>
</dbReference>
<dbReference type="CDD" id="cd17580">
    <property type="entry name" value="REC_2_DhkD-like"/>
    <property type="match status" value="1"/>
</dbReference>
<evidence type="ECO:0000256" key="3">
    <source>
        <dbReference type="ARBA" id="ARBA00022553"/>
    </source>
</evidence>
<dbReference type="EC" id="2.7.13.3" evidence="2"/>
<feature type="domain" description="Response regulatory" evidence="7">
    <location>
        <begin position="325"/>
        <end position="441"/>
    </location>
</feature>
<evidence type="ECO:0000256" key="5">
    <source>
        <dbReference type="SAM" id="Coils"/>
    </source>
</evidence>
<dbReference type="SUPFAM" id="SSF47384">
    <property type="entry name" value="Homodimeric domain of signal transducing histidine kinase"/>
    <property type="match status" value="1"/>
</dbReference>
<keyword evidence="3 4" id="KW-0597">Phosphoprotein</keyword>
<name>A0ABV7PL49_9BURK</name>
<feature type="domain" description="Histidine kinase" evidence="6">
    <location>
        <begin position="86"/>
        <end position="304"/>
    </location>
</feature>
<gene>
    <name evidence="8" type="ORF">ACFOPH_08330</name>
</gene>
<protein>
    <recommendedName>
        <fullName evidence="2">histidine kinase</fullName>
        <ecNumber evidence="2">2.7.13.3</ecNumber>
    </recommendedName>
</protein>
<dbReference type="RefSeq" id="WP_379734714.1">
    <property type="nucleotide sequence ID" value="NZ_JBHRVV010000001.1"/>
</dbReference>
<accession>A0ABV7PL49</accession>
<keyword evidence="5" id="KW-0175">Coiled coil</keyword>
<dbReference type="Proteomes" id="UP001595665">
    <property type="component" value="Unassembled WGS sequence"/>
</dbReference>
<dbReference type="SMART" id="SM00387">
    <property type="entry name" value="HATPase_c"/>
    <property type="match status" value="1"/>
</dbReference>
<dbReference type="SUPFAM" id="SSF55874">
    <property type="entry name" value="ATPase domain of HSP90 chaperone/DNA topoisomerase II/histidine kinase"/>
    <property type="match status" value="1"/>
</dbReference>
<dbReference type="InterPro" id="IPR005467">
    <property type="entry name" value="His_kinase_dom"/>
</dbReference>
<dbReference type="Pfam" id="PF00072">
    <property type="entry name" value="Response_reg"/>
    <property type="match status" value="1"/>
</dbReference>
<dbReference type="EMBL" id="JBHRVV010000001">
    <property type="protein sequence ID" value="MFC3458251.1"/>
    <property type="molecule type" value="Genomic_DNA"/>
</dbReference>
<organism evidence="8 9">
    <name type="scientific">Massilia haematophila</name>
    <dbReference type="NCBI Taxonomy" id="457923"/>
    <lineage>
        <taxon>Bacteria</taxon>
        <taxon>Pseudomonadati</taxon>
        <taxon>Pseudomonadota</taxon>
        <taxon>Betaproteobacteria</taxon>
        <taxon>Burkholderiales</taxon>
        <taxon>Oxalobacteraceae</taxon>
        <taxon>Telluria group</taxon>
        <taxon>Massilia</taxon>
    </lineage>
</organism>
<comment type="catalytic activity">
    <reaction evidence="1">
        <text>ATP + protein L-histidine = ADP + protein N-phospho-L-histidine.</text>
        <dbReference type="EC" id="2.7.13.3"/>
    </reaction>
</comment>
<dbReference type="InterPro" id="IPR003661">
    <property type="entry name" value="HisK_dim/P_dom"/>
</dbReference>
<sequence length="441" mass="47022">MQRSLTDESAAPGQDAYTAALLRHIGALESEVARLRAAAREKEALERSVERLREANEHLVLAAINAQGSRDDAEAANRRQNEFLAMLAHELRNPLVPISMSSMLLERSANASPQLLNFSKVIRRQVDHMARLLDDLLDAARISSGKITLNLEPMALSNAIDQALETVLPRIRERGQHLFLDLPPEPVGTRGDRVRLTQVFTNLIGNASKYTGDGGNVHVDVAVEDQEVIVSVRDNGTGIAPEVLPHIFDLFTQGPRSLARSEGGLGVGLNVVRNLVSMHGGTVRADSDGLGQGSRFVVRLPLCALDQAAPPADAIASGQGAGRSRVLLVEDNVDAAETLKAFLEMEGHEVETAHDGTTGLATLMAQDFDVLVCDIGLPGMDGLEVLAALRASGKAAQPMAIGLSGYGQAEDRARALAAGFDHYLVKPVSPDALLALVAAPR</sequence>
<dbReference type="InterPro" id="IPR003594">
    <property type="entry name" value="HATPase_dom"/>
</dbReference>
<dbReference type="InterPro" id="IPR036890">
    <property type="entry name" value="HATPase_C_sf"/>
</dbReference>
<evidence type="ECO:0000256" key="2">
    <source>
        <dbReference type="ARBA" id="ARBA00012438"/>
    </source>
</evidence>
<keyword evidence="8" id="KW-0067">ATP-binding</keyword>
<dbReference type="SMART" id="SM00388">
    <property type="entry name" value="HisKA"/>
    <property type="match status" value="1"/>
</dbReference>
<dbReference type="InterPro" id="IPR001789">
    <property type="entry name" value="Sig_transdc_resp-reg_receiver"/>
</dbReference>
<dbReference type="PROSITE" id="PS50109">
    <property type="entry name" value="HIS_KIN"/>
    <property type="match status" value="1"/>
</dbReference>
<dbReference type="InterPro" id="IPR004358">
    <property type="entry name" value="Sig_transdc_His_kin-like_C"/>
</dbReference>
<dbReference type="PANTHER" id="PTHR43547">
    <property type="entry name" value="TWO-COMPONENT HISTIDINE KINASE"/>
    <property type="match status" value="1"/>
</dbReference>
<proteinExistence type="predicted"/>
<dbReference type="Gene3D" id="1.10.287.130">
    <property type="match status" value="1"/>
</dbReference>
<feature type="modified residue" description="4-aspartylphosphate" evidence="4">
    <location>
        <position position="374"/>
    </location>
</feature>
<dbReference type="InterPro" id="IPR036097">
    <property type="entry name" value="HisK_dim/P_sf"/>
</dbReference>
<dbReference type="Gene3D" id="3.30.565.10">
    <property type="entry name" value="Histidine kinase-like ATPase, C-terminal domain"/>
    <property type="match status" value="1"/>
</dbReference>
<dbReference type="SUPFAM" id="SSF52172">
    <property type="entry name" value="CheY-like"/>
    <property type="match status" value="1"/>
</dbReference>
<feature type="coiled-coil region" evidence="5">
    <location>
        <begin position="25"/>
        <end position="62"/>
    </location>
</feature>
<keyword evidence="9" id="KW-1185">Reference proteome</keyword>
<dbReference type="InterPro" id="IPR011006">
    <property type="entry name" value="CheY-like_superfamily"/>
</dbReference>
<evidence type="ECO:0000259" key="7">
    <source>
        <dbReference type="PROSITE" id="PS50110"/>
    </source>
</evidence>
<evidence type="ECO:0000313" key="9">
    <source>
        <dbReference type="Proteomes" id="UP001595665"/>
    </source>
</evidence>
<evidence type="ECO:0000256" key="1">
    <source>
        <dbReference type="ARBA" id="ARBA00000085"/>
    </source>
</evidence>
<dbReference type="CDD" id="cd00075">
    <property type="entry name" value="HATPase"/>
    <property type="match status" value="1"/>
</dbReference>
<dbReference type="SMART" id="SM00448">
    <property type="entry name" value="REC"/>
    <property type="match status" value="1"/>
</dbReference>
<evidence type="ECO:0000259" key="6">
    <source>
        <dbReference type="PROSITE" id="PS50109"/>
    </source>
</evidence>
<dbReference type="CDD" id="cd00082">
    <property type="entry name" value="HisKA"/>
    <property type="match status" value="1"/>
</dbReference>
<dbReference type="GO" id="GO:0005524">
    <property type="term" value="F:ATP binding"/>
    <property type="evidence" value="ECO:0007669"/>
    <property type="project" value="UniProtKB-KW"/>
</dbReference>
<dbReference type="PANTHER" id="PTHR43547:SF2">
    <property type="entry name" value="HYBRID SIGNAL TRANSDUCTION HISTIDINE KINASE C"/>
    <property type="match status" value="1"/>
</dbReference>
<comment type="caution">
    <text evidence="8">The sequence shown here is derived from an EMBL/GenBank/DDBJ whole genome shotgun (WGS) entry which is preliminary data.</text>
</comment>
<keyword evidence="8" id="KW-0547">Nucleotide-binding</keyword>
<evidence type="ECO:0000313" key="8">
    <source>
        <dbReference type="EMBL" id="MFC3458251.1"/>
    </source>
</evidence>
<reference evidence="9" key="1">
    <citation type="journal article" date="2019" name="Int. J. Syst. Evol. Microbiol.">
        <title>The Global Catalogue of Microorganisms (GCM) 10K type strain sequencing project: providing services to taxonomists for standard genome sequencing and annotation.</title>
        <authorList>
            <consortium name="The Broad Institute Genomics Platform"/>
            <consortium name="The Broad Institute Genome Sequencing Center for Infectious Disease"/>
            <person name="Wu L."/>
            <person name="Ma J."/>
        </authorList>
    </citation>
    <scope>NUCLEOTIDE SEQUENCE [LARGE SCALE GENOMIC DNA]</scope>
    <source>
        <strain evidence="9">CCM 7480</strain>
    </source>
</reference>